<dbReference type="EMBL" id="JAAFGS010000009">
    <property type="protein sequence ID" value="NGZ77622.1"/>
    <property type="molecule type" value="Genomic_DNA"/>
</dbReference>
<dbReference type="Proteomes" id="UP000800303">
    <property type="component" value="Unassembled WGS sequence"/>
</dbReference>
<organism evidence="1 2">
    <name type="scientific">Saccharibacillus alkalitolerans</name>
    <dbReference type="NCBI Taxonomy" id="2705290"/>
    <lineage>
        <taxon>Bacteria</taxon>
        <taxon>Bacillati</taxon>
        <taxon>Bacillota</taxon>
        <taxon>Bacilli</taxon>
        <taxon>Bacillales</taxon>
        <taxon>Paenibacillaceae</taxon>
        <taxon>Saccharibacillus</taxon>
    </lineage>
</organism>
<sequence>MAERTTYIEVVPYDPLWKKEFAVIAAAVESWIGDLLIAVEHVGSTSVEGLAAKPIIDLDAVMRSSDDLPEIVERLGRQGFEYQGNLGIEGREAFRPTRDFGFMNYHLYVCPPDGRGYLEHIALRDYLRTHDGARDEYARLKRALADRHRTDIDAYVEGKTAFVREILRRAGR</sequence>
<keyword evidence="2" id="KW-1185">Reference proteome</keyword>
<dbReference type="RefSeq" id="WP_166278347.1">
    <property type="nucleotide sequence ID" value="NZ_JAAFGS010000009.1"/>
</dbReference>
<dbReference type="PANTHER" id="PTHR34822">
    <property type="entry name" value="GRPB DOMAIN PROTEIN (AFU_ORTHOLOGUE AFUA_1G01530)"/>
    <property type="match status" value="1"/>
</dbReference>
<name>A0ABX0FEC1_9BACL</name>
<protein>
    <submittedName>
        <fullName evidence="1">GrpB family protein</fullName>
    </submittedName>
</protein>
<dbReference type="PANTHER" id="PTHR34822:SF1">
    <property type="entry name" value="GRPB FAMILY PROTEIN"/>
    <property type="match status" value="1"/>
</dbReference>
<dbReference type="InterPro" id="IPR043519">
    <property type="entry name" value="NT_sf"/>
</dbReference>
<evidence type="ECO:0000313" key="1">
    <source>
        <dbReference type="EMBL" id="NGZ77622.1"/>
    </source>
</evidence>
<dbReference type="InterPro" id="IPR007344">
    <property type="entry name" value="GrpB/CoaE"/>
</dbReference>
<evidence type="ECO:0000313" key="2">
    <source>
        <dbReference type="Proteomes" id="UP000800303"/>
    </source>
</evidence>
<proteinExistence type="predicted"/>
<dbReference type="SUPFAM" id="SSF81301">
    <property type="entry name" value="Nucleotidyltransferase"/>
    <property type="match status" value="1"/>
</dbReference>
<dbReference type="Gene3D" id="3.30.460.10">
    <property type="entry name" value="Beta Polymerase, domain 2"/>
    <property type="match status" value="1"/>
</dbReference>
<reference evidence="1 2" key="1">
    <citation type="submission" date="2020-01" db="EMBL/GenBank/DDBJ databases">
        <title>Polyphasic characterisation and genomic insights into a novel alkali tolerant bacterium VR-M41.</title>
        <authorList>
            <person name="Vemuluri V.R."/>
        </authorList>
    </citation>
    <scope>NUCLEOTIDE SEQUENCE [LARGE SCALE GENOMIC DNA]</scope>
    <source>
        <strain evidence="1 2">VR-M41</strain>
    </source>
</reference>
<dbReference type="Pfam" id="PF04229">
    <property type="entry name" value="GrpB"/>
    <property type="match status" value="1"/>
</dbReference>
<comment type="caution">
    <text evidence="1">The sequence shown here is derived from an EMBL/GenBank/DDBJ whole genome shotgun (WGS) entry which is preliminary data.</text>
</comment>
<gene>
    <name evidence="1" type="ORF">GYN08_20220</name>
</gene>
<accession>A0ABX0FEC1</accession>